<dbReference type="InterPro" id="IPR050250">
    <property type="entry name" value="Macrolide_Exporter_MacB"/>
</dbReference>
<feature type="transmembrane region" description="Helical" evidence="6">
    <location>
        <begin position="258"/>
        <end position="280"/>
    </location>
</feature>
<keyword evidence="3 6" id="KW-0812">Transmembrane</keyword>
<feature type="transmembrane region" description="Helical" evidence="6">
    <location>
        <begin position="347"/>
        <end position="373"/>
    </location>
</feature>
<evidence type="ECO:0000256" key="4">
    <source>
        <dbReference type="ARBA" id="ARBA00022989"/>
    </source>
</evidence>
<gene>
    <name evidence="9" type="ORF">ACFL27_15015</name>
</gene>
<proteinExistence type="predicted"/>
<accession>A0ABV6YZ82</accession>
<organism evidence="9 10">
    <name type="scientific">candidate division CSSED10-310 bacterium</name>
    <dbReference type="NCBI Taxonomy" id="2855610"/>
    <lineage>
        <taxon>Bacteria</taxon>
        <taxon>Bacteria division CSSED10-310</taxon>
    </lineage>
</organism>
<dbReference type="Pfam" id="PF02687">
    <property type="entry name" value="FtsX"/>
    <property type="match status" value="1"/>
</dbReference>
<dbReference type="Pfam" id="PF12704">
    <property type="entry name" value="MacB_PCD"/>
    <property type="match status" value="1"/>
</dbReference>
<dbReference type="PANTHER" id="PTHR30572:SF15">
    <property type="entry name" value="ABC TRANSPORTER PERMEASE"/>
    <property type="match status" value="1"/>
</dbReference>
<dbReference type="InterPro" id="IPR003838">
    <property type="entry name" value="ABC3_permease_C"/>
</dbReference>
<name>A0ABV6YZ82_UNCC1</name>
<evidence type="ECO:0000256" key="1">
    <source>
        <dbReference type="ARBA" id="ARBA00004651"/>
    </source>
</evidence>
<dbReference type="EMBL" id="JBHPBY010000195">
    <property type="protein sequence ID" value="MFC1851505.1"/>
    <property type="molecule type" value="Genomic_DNA"/>
</dbReference>
<evidence type="ECO:0000256" key="3">
    <source>
        <dbReference type="ARBA" id="ARBA00022692"/>
    </source>
</evidence>
<feature type="transmembrane region" description="Helical" evidence="6">
    <location>
        <begin position="301"/>
        <end position="327"/>
    </location>
</feature>
<feature type="transmembrane region" description="Helical" evidence="6">
    <location>
        <begin position="20"/>
        <end position="40"/>
    </location>
</feature>
<evidence type="ECO:0000259" key="8">
    <source>
        <dbReference type="Pfam" id="PF12704"/>
    </source>
</evidence>
<feature type="domain" description="ABC3 transporter permease C-terminal" evidence="7">
    <location>
        <begin position="262"/>
        <end position="382"/>
    </location>
</feature>
<reference evidence="9 10" key="1">
    <citation type="submission" date="2024-09" db="EMBL/GenBank/DDBJ databases">
        <title>Laminarin stimulates single cell rates of sulfate reduction while oxygen inhibits transcriptomic activity in coastal marine sediment.</title>
        <authorList>
            <person name="Lindsay M."/>
            <person name="Orcutt B."/>
            <person name="Emerson D."/>
            <person name="Stepanauskas R."/>
            <person name="D'Angelo T."/>
        </authorList>
    </citation>
    <scope>NUCLEOTIDE SEQUENCE [LARGE SCALE GENOMIC DNA]</scope>
    <source>
        <strain evidence="9">SAG AM-311-K15</strain>
    </source>
</reference>
<evidence type="ECO:0000259" key="7">
    <source>
        <dbReference type="Pfam" id="PF02687"/>
    </source>
</evidence>
<evidence type="ECO:0000313" key="9">
    <source>
        <dbReference type="EMBL" id="MFC1851505.1"/>
    </source>
</evidence>
<sequence length="390" mass="42061">MAIPVIYNFRSVKVRFTSTLVAILAIAGVVAVFIAVLAMAQGFQKTLVASGSPDNAIILRGGANSEMESSITLEQVKIIGDGPGIKQGPNEQPLMSAEVVVIAALPLRSSGTDANVQIRGVSEYALQVRNSVKIKAGRFFRPGVAELVVGRHAQKQYQGFDLGNTILFGGQEWQVVGIMDAGGSAFDSEAWCDAKVLNQAYKRPENIFQSVTVRLVSAKNLQEFSDSLTTDPRLTVSVKREIEYYEHQSEMITTLIRVLGFLVASIMGLGAIFGALNTMYSSISARVREIATLRAIGFREGSVVLSFLFESLLISLLGGILGTIIILPIHGYTASTMNWQTFSHLAFAFTITPAIILQALFFALLMGFIGGLFPAVRAARLPIVNALRGL</sequence>
<protein>
    <submittedName>
        <fullName evidence="9">ABC transporter permease</fullName>
    </submittedName>
</protein>
<evidence type="ECO:0000313" key="10">
    <source>
        <dbReference type="Proteomes" id="UP001594351"/>
    </source>
</evidence>
<keyword evidence="10" id="KW-1185">Reference proteome</keyword>
<feature type="domain" description="MacB-like periplasmic core" evidence="8">
    <location>
        <begin position="19"/>
        <end position="229"/>
    </location>
</feature>
<keyword evidence="4 6" id="KW-1133">Transmembrane helix</keyword>
<comment type="caution">
    <text evidence="9">The sequence shown here is derived from an EMBL/GenBank/DDBJ whole genome shotgun (WGS) entry which is preliminary data.</text>
</comment>
<evidence type="ECO:0000256" key="2">
    <source>
        <dbReference type="ARBA" id="ARBA00022475"/>
    </source>
</evidence>
<evidence type="ECO:0000256" key="5">
    <source>
        <dbReference type="ARBA" id="ARBA00023136"/>
    </source>
</evidence>
<dbReference type="InterPro" id="IPR025857">
    <property type="entry name" value="MacB_PCD"/>
</dbReference>
<evidence type="ECO:0000256" key="6">
    <source>
        <dbReference type="SAM" id="Phobius"/>
    </source>
</evidence>
<dbReference type="Proteomes" id="UP001594351">
    <property type="component" value="Unassembled WGS sequence"/>
</dbReference>
<keyword evidence="5 6" id="KW-0472">Membrane</keyword>
<comment type="subcellular location">
    <subcellularLocation>
        <location evidence="1">Cell membrane</location>
        <topology evidence="1">Multi-pass membrane protein</topology>
    </subcellularLocation>
</comment>
<keyword evidence="2" id="KW-1003">Cell membrane</keyword>
<dbReference type="PANTHER" id="PTHR30572">
    <property type="entry name" value="MEMBRANE COMPONENT OF TRANSPORTER-RELATED"/>
    <property type="match status" value="1"/>
</dbReference>